<dbReference type="PROSITE" id="PS51505">
    <property type="entry name" value="SCA7"/>
    <property type="match status" value="1"/>
</dbReference>
<accession>A0A9Q8WM48</accession>
<dbReference type="InterPro" id="IPR013243">
    <property type="entry name" value="SCA7_dom"/>
</dbReference>
<dbReference type="EMBL" id="CP019479">
    <property type="protein sequence ID" value="UQC88311.1"/>
    <property type="molecule type" value="Genomic_DNA"/>
</dbReference>
<evidence type="ECO:0000313" key="3">
    <source>
        <dbReference type="EMBL" id="UQC88311.1"/>
    </source>
</evidence>
<dbReference type="Proteomes" id="UP000830671">
    <property type="component" value="Chromosome 7"/>
</dbReference>
<dbReference type="GO" id="GO:0000124">
    <property type="term" value="C:SAGA complex"/>
    <property type="evidence" value="ECO:0007669"/>
    <property type="project" value="InterPro"/>
</dbReference>
<evidence type="ECO:0000256" key="1">
    <source>
        <dbReference type="SAM" id="MobiDB-lite"/>
    </source>
</evidence>
<dbReference type="PANTHER" id="PTHR47805">
    <property type="entry name" value="SAGA-ASSOCIATED FACTOR 73"/>
    <property type="match status" value="1"/>
</dbReference>
<feature type="domain" description="SCA7" evidence="2">
    <location>
        <begin position="38"/>
        <end position="104"/>
    </location>
</feature>
<sequence length="106" mass="11497">MNPARSSGVSNAGDQAPPPPPVHEHAGSTPTPQTFERRQATESSIDVERQCGVPLPEGRRCGGSLTCKRHSMSSKRAVAGRSAPYDQLLVTFMERRRAERALEEAV</sequence>
<evidence type="ECO:0000313" key="4">
    <source>
        <dbReference type="Proteomes" id="UP000830671"/>
    </source>
</evidence>
<keyword evidence="4" id="KW-1185">Reference proteome</keyword>
<protein>
    <recommendedName>
        <fullName evidence="2">SCA7 domain-containing protein</fullName>
    </recommendedName>
</protein>
<evidence type="ECO:0000259" key="2">
    <source>
        <dbReference type="PROSITE" id="PS51505"/>
    </source>
</evidence>
<reference evidence="3" key="1">
    <citation type="journal article" date="2021" name="Mol. Plant Microbe Interact.">
        <title>Complete Genome Sequence of the Plant-Pathogenic Fungus Colletotrichum lupini.</title>
        <authorList>
            <person name="Baroncelli R."/>
            <person name="Pensec F."/>
            <person name="Da Lio D."/>
            <person name="Boufleur T."/>
            <person name="Vicente I."/>
            <person name="Sarrocco S."/>
            <person name="Picot A."/>
            <person name="Baraldi E."/>
            <person name="Sukno S."/>
            <person name="Thon M."/>
            <person name="Le Floch G."/>
        </authorList>
    </citation>
    <scope>NUCLEOTIDE SEQUENCE</scope>
    <source>
        <strain evidence="3">IMI 504893</strain>
    </source>
</reference>
<dbReference type="InterPro" id="IPR037804">
    <property type="entry name" value="SGF73"/>
</dbReference>
<dbReference type="RefSeq" id="XP_049149917.1">
    <property type="nucleotide sequence ID" value="XM_049292771.1"/>
</dbReference>
<dbReference type="Pfam" id="PF08313">
    <property type="entry name" value="SCA7"/>
    <property type="match status" value="1"/>
</dbReference>
<feature type="compositionally biased region" description="Polar residues" evidence="1">
    <location>
        <begin position="1"/>
        <end position="13"/>
    </location>
</feature>
<organism evidence="3 4">
    <name type="scientific">Colletotrichum lupini</name>
    <dbReference type="NCBI Taxonomy" id="145971"/>
    <lineage>
        <taxon>Eukaryota</taxon>
        <taxon>Fungi</taxon>
        <taxon>Dikarya</taxon>
        <taxon>Ascomycota</taxon>
        <taxon>Pezizomycotina</taxon>
        <taxon>Sordariomycetes</taxon>
        <taxon>Hypocreomycetidae</taxon>
        <taxon>Glomerellales</taxon>
        <taxon>Glomerellaceae</taxon>
        <taxon>Colletotrichum</taxon>
        <taxon>Colletotrichum acutatum species complex</taxon>
    </lineage>
</organism>
<dbReference type="PANTHER" id="PTHR47805:SF1">
    <property type="entry name" value="SAGA-ASSOCIATED FACTOR 73"/>
    <property type="match status" value="1"/>
</dbReference>
<dbReference type="AlphaFoldDB" id="A0A9Q8WM48"/>
<dbReference type="GeneID" id="73347781"/>
<feature type="region of interest" description="Disordered" evidence="1">
    <location>
        <begin position="1"/>
        <end position="51"/>
    </location>
</feature>
<proteinExistence type="predicted"/>
<dbReference type="KEGG" id="clup:CLUP02_13834"/>
<gene>
    <name evidence="3" type="ORF">CLUP02_13834</name>
</gene>
<name>A0A9Q8WM48_9PEZI</name>